<dbReference type="Proteomes" id="UP001153269">
    <property type="component" value="Unassembled WGS sequence"/>
</dbReference>
<evidence type="ECO:0000256" key="1">
    <source>
        <dbReference type="SAM" id="MobiDB-lite"/>
    </source>
</evidence>
<accession>A0A9N7U3J3</accession>
<proteinExistence type="predicted"/>
<evidence type="ECO:0000313" key="2">
    <source>
        <dbReference type="EMBL" id="CAB1423432.1"/>
    </source>
</evidence>
<keyword evidence="3" id="KW-1185">Reference proteome</keyword>
<sequence>MFTPGTPKVFCGHFIHPSINKCLPRVKDATPELTTREATQHLVGTEPPPAPRVNMDVFAAALPERSRHHADEGRNISISPETRACRPPMGGGADPHIINTAICCYSTAVKWTWLQKGECRAATGLISTDSCECAQGSATARKPTDAEIIESPQKFLMPAGKEGWRQREAGNRFETRPSDRAPRVRKVREMTQASDPRLREQPRPLGGSSLNDWWLLVSSLSSSGAESELQPEDGLRSVTYCFTHAHLGGGRGGDGGTGGGNGFLSECLRH</sequence>
<dbReference type="AlphaFoldDB" id="A0A9N7U3J3"/>
<protein>
    <submittedName>
        <fullName evidence="2">Uncharacterized protein</fullName>
    </submittedName>
</protein>
<feature type="compositionally biased region" description="Basic and acidic residues" evidence="1">
    <location>
        <begin position="162"/>
        <end position="182"/>
    </location>
</feature>
<evidence type="ECO:0000313" key="3">
    <source>
        <dbReference type="Proteomes" id="UP001153269"/>
    </source>
</evidence>
<feature type="region of interest" description="Disordered" evidence="1">
    <location>
        <begin position="160"/>
        <end position="204"/>
    </location>
</feature>
<organism evidence="2 3">
    <name type="scientific">Pleuronectes platessa</name>
    <name type="common">European plaice</name>
    <dbReference type="NCBI Taxonomy" id="8262"/>
    <lineage>
        <taxon>Eukaryota</taxon>
        <taxon>Metazoa</taxon>
        <taxon>Chordata</taxon>
        <taxon>Craniata</taxon>
        <taxon>Vertebrata</taxon>
        <taxon>Euteleostomi</taxon>
        <taxon>Actinopterygii</taxon>
        <taxon>Neopterygii</taxon>
        <taxon>Teleostei</taxon>
        <taxon>Neoteleostei</taxon>
        <taxon>Acanthomorphata</taxon>
        <taxon>Carangaria</taxon>
        <taxon>Pleuronectiformes</taxon>
        <taxon>Pleuronectoidei</taxon>
        <taxon>Pleuronectidae</taxon>
        <taxon>Pleuronectes</taxon>
    </lineage>
</organism>
<name>A0A9N7U3J3_PLEPL</name>
<comment type="caution">
    <text evidence="2">The sequence shown here is derived from an EMBL/GenBank/DDBJ whole genome shotgun (WGS) entry which is preliminary data.</text>
</comment>
<gene>
    <name evidence="2" type="ORF">PLEPLA_LOCUS11352</name>
</gene>
<reference evidence="2" key="1">
    <citation type="submission" date="2020-03" db="EMBL/GenBank/DDBJ databases">
        <authorList>
            <person name="Weist P."/>
        </authorList>
    </citation>
    <scope>NUCLEOTIDE SEQUENCE</scope>
</reference>
<dbReference type="EMBL" id="CADEAL010000657">
    <property type="protein sequence ID" value="CAB1423432.1"/>
    <property type="molecule type" value="Genomic_DNA"/>
</dbReference>